<keyword evidence="5" id="KW-0804">Transcription</keyword>
<dbReference type="PANTHER" id="PTHR30173:SF43">
    <property type="entry name" value="ECF RNA POLYMERASE SIGMA FACTOR SIGI-RELATED"/>
    <property type="match status" value="1"/>
</dbReference>
<dbReference type="AlphaFoldDB" id="A0A2H1HR66"/>
<comment type="similarity">
    <text evidence="1">Belongs to the sigma-70 factor family. ECF subfamily.</text>
</comment>
<evidence type="ECO:0000313" key="10">
    <source>
        <dbReference type="Proteomes" id="UP000234525"/>
    </source>
</evidence>
<keyword evidence="10" id="KW-1185">Reference proteome</keyword>
<dbReference type="Pfam" id="PF04542">
    <property type="entry name" value="Sigma70_r2"/>
    <property type="match status" value="1"/>
</dbReference>
<evidence type="ECO:0000256" key="3">
    <source>
        <dbReference type="ARBA" id="ARBA00023015"/>
    </source>
</evidence>
<dbReference type="Proteomes" id="UP000297736">
    <property type="component" value="Unassembled WGS sequence"/>
</dbReference>
<accession>A0A2H1HR66</accession>
<evidence type="ECO:0000256" key="1">
    <source>
        <dbReference type="ARBA" id="ARBA00010641"/>
    </source>
</evidence>
<dbReference type="EMBL" id="FXZB01000002">
    <property type="protein sequence ID" value="SMX65418.1"/>
    <property type="molecule type" value="Genomic_DNA"/>
</dbReference>
<dbReference type="Gene3D" id="1.10.10.10">
    <property type="entry name" value="Winged helix-like DNA-binding domain superfamily/Winged helix DNA-binding domain"/>
    <property type="match status" value="1"/>
</dbReference>
<dbReference type="GO" id="GO:0003677">
    <property type="term" value="F:DNA binding"/>
    <property type="evidence" value="ECO:0007669"/>
    <property type="project" value="InterPro"/>
</dbReference>
<dbReference type="RefSeq" id="WP_101582779.1">
    <property type="nucleotide sequence ID" value="NZ_BJME01000036.1"/>
</dbReference>
<dbReference type="NCBIfam" id="TIGR02937">
    <property type="entry name" value="sigma70-ECF"/>
    <property type="match status" value="1"/>
</dbReference>
<evidence type="ECO:0000259" key="6">
    <source>
        <dbReference type="Pfam" id="PF04542"/>
    </source>
</evidence>
<evidence type="ECO:0000313" key="8">
    <source>
        <dbReference type="EMBL" id="SMX65418.1"/>
    </source>
</evidence>
<dbReference type="SUPFAM" id="SSF54427">
    <property type="entry name" value="NTF2-like"/>
    <property type="match status" value="1"/>
</dbReference>
<keyword evidence="3" id="KW-0805">Transcription regulation</keyword>
<keyword evidence="4" id="KW-0731">Sigma factor</keyword>
<name>A0A2H1HR66_BREAU</name>
<organism evidence="8 10">
    <name type="scientific">Brevibacterium aurantiacum</name>
    <dbReference type="NCBI Taxonomy" id="273384"/>
    <lineage>
        <taxon>Bacteria</taxon>
        <taxon>Bacillati</taxon>
        <taxon>Actinomycetota</taxon>
        <taxon>Actinomycetes</taxon>
        <taxon>Micrococcales</taxon>
        <taxon>Brevibacteriaceae</taxon>
        <taxon>Brevibacterium</taxon>
    </lineage>
</organism>
<dbReference type="SUPFAM" id="SSF88659">
    <property type="entry name" value="Sigma3 and sigma4 domains of RNA polymerase sigma factors"/>
    <property type="match status" value="1"/>
</dbReference>
<dbReference type="NCBIfam" id="NF007214">
    <property type="entry name" value="PRK09636.1"/>
    <property type="match status" value="1"/>
</dbReference>
<proteinExistence type="inferred from homology"/>
<feature type="domain" description="RNA polymerase sigma factor 70 region 4 type 2" evidence="7">
    <location>
        <begin position="128"/>
        <end position="180"/>
    </location>
</feature>
<evidence type="ECO:0000313" key="9">
    <source>
        <dbReference type="EMBL" id="TGD38540.1"/>
    </source>
</evidence>
<dbReference type="InterPro" id="IPR007627">
    <property type="entry name" value="RNA_pol_sigma70_r2"/>
</dbReference>
<dbReference type="GO" id="GO:0006352">
    <property type="term" value="P:DNA-templated transcription initiation"/>
    <property type="evidence" value="ECO:0007669"/>
    <property type="project" value="InterPro"/>
</dbReference>
<protein>
    <submittedName>
        <fullName evidence="8">RNA polymerase sigma-70 factor, ECF subfamily</fullName>
    </submittedName>
    <submittedName>
        <fullName evidence="9">Sigma-70 family RNA polymerase sigma factor</fullName>
    </submittedName>
</protein>
<reference evidence="8" key="1">
    <citation type="submission" date="2017-03" db="EMBL/GenBank/DDBJ databases">
        <authorList>
            <person name="Afonso C.L."/>
            <person name="Miller P.J."/>
            <person name="Scott M.A."/>
            <person name="Spackman E."/>
            <person name="Goraichik I."/>
            <person name="Dimitrov K.M."/>
            <person name="Suarez D.L."/>
            <person name="Swayne D.E."/>
        </authorList>
    </citation>
    <scope>NUCLEOTIDE SEQUENCE [LARGE SCALE GENOMIC DNA]</scope>
    <source>
        <strain evidence="8">ATCC 9175</strain>
    </source>
</reference>
<dbReference type="InterPro" id="IPR013325">
    <property type="entry name" value="RNA_pol_sigma_r2"/>
</dbReference>
<dbReference type="InterPro" id="IPR013249">
    <property type="entry name" value="RNA_pol_sigma70_r4_t2"/>
</dbReference>
<feature type="domain" description="RNA polymerase sigma-70 region 2" evidence="6">
    <location>
        <begin position="23"/>
        <end position="83"/>
    </location>
</feature>
<evidence type="ECO:0000256" key="2">
    <source>
        <dbReference type="ARBA" id="ARBA00011344"/>
    </source>
</evidence>
<dbReference type="SUPFAM" id="SSF88946">
    <property type="entry name" value="Sigma2 domain of RNA polymerase sigma factors"/>
    <property type="match status" value="1"/>
</dbReference>
<dbReference type="GO" id="GO:0016987">
    <property type="term" value="F:sigma factor activity"/>
    <property type="evidence" value="ECO:0007669"/>
    <property type="project" value="UniProtKB-KW"/>
</dbReference>
<sequence>MPDATESAVTEPPSLGDAVEERSILLGLCYRLLGSLSDAEDAVQDTYIRWYRLEDSAREDVRSPRAWLITTASRICFDLLGSARVRRELYVGEWLPEPIPDPSAWTSSSSQASIDPADRVSMDESVSMALLVVLESMTPAERVAFVLHDVFRFTFAEVAEIVGRSPVACRQLASSARKRIRDSRQIAVPSEEHAAVVRSFKNAWSEGDIGGLIELLDPNVTAVTDGGGLVSAALEPLYGPEEVARFFIGAFGRQPGLHIEEQVVNGEAGLVATSEGKIVAVISVNVSSGMVDHIWAVRNPEKLAAWE</sequence>
<dbReference type="Gene3D" id="1.10.1740.10">
    <property type="match status" value="1"/>
</dbReference>
<comment type="subunit">
    <text evidence="2">Interacts transiently with the RNA polymerase catalytic core formed by RpoA, RpoB, RpoC and RpoZ (2 alpha, 1 beta, 1 beta' and 1 omega subunit) to form the RNA polymerase holoenzyme that can initiate transcription.</text>
</comment>
<dbReference type="Proteomes" id="UP000234525">
    <property type="component" value="Unassembled WGS sequence"/>
</dbReference>
<dbReference type="InterPro" id="IPR036388">
    <property type="entry name" value="WH-like_DNA-bd_sf"/>
</dbReference>
<evidence type="ECO:0000256" key="4">
    <source>
        <dbReference type="ARBA" id="ARBA00023082"/>
    </source>
</evidence>
<dbReference type="InterPro" id="IPR014284">
    <property type="entry name" value="RNA_pol_sigma-70_dom"/>
</dbReference>
<reference evidence="10" key="2">
    <citation type="submission" date="2017-03" db="EMBL/GenBank/DDBJ databases">
        <authorList>
            <person name="Monnet C."/>
        </authorList>
    </citation>
    <scope>NUCLEOTIDE SEQUENCE [LARGE SCALE GENOMIC DNA]</scope>
    <source>
        <strain evidence="10">ATCC 9175</strain>
    </source>
</reference>
<evidence type="ECO:0000259" key="7">
    <source>
        <dbReference type="Pfam" id="PF08281"/>
    </source>
</evidence>
<dbReference type="Gene3D" id="3.10.450.50">
    <property type="match status" value="1"/>
</dbReference>
<evidence type="ECO:0000313" key="11">
    <source>
        <dbReference type="Proteomes" id="UP000297736"/>
    </source>
</evidence>
<dbReference type="Pfam" id="PF08281">
    <property type="entry name" value="Sigma70_r4_2"/>
    <property type="match status" value="1"/>
</dbReference>
<dbReference type="InterPro" id="IPR013324">
    <property type="entry name" value="RNA_pol_sigma_r3/r4-like"/>
</dbReference>
<reference evidence="9 11" key="3">
    <citation type="submission" date="2018-10" db="EMBL/GenBank/DDBJ databases">
        <title>Brevibacterium genomes from Austrain hard cheese rinds.</title>
        <authorList>
            <person name="Anast J.M."/>
            <person name="Dzieciol M."/>
            <person name="Schultz D.L."/>
            <person name="Mann E."/>
            <person name="Wagner M."/>
            <person name="Schmitz-Esser S."/>
        </authorList>
    </citation>
    <scope>NUCLEOTIDE SEQUENCE [LARGE SCALE GENOMIC DNA]</scope>
    <source>
        <strain evidence="9 11">L261</strain>
    </source>
</reference>
<dbReference type="EMBL" id="RHFF01000009">
    <property type="protein sequence ID" value="TGD38540.1"/>
    <property type="molecule type" value="Genomic_DNA"/>
</dbReference>
<evidence type="ECO:0000256" key="5">
    <source>
        <dbReference type="ARBA" id="ARBA00023163"/>
    </source>
</evidence>
<dbReference type="InterPro" id="IPR052704">
    <property type="entry name" value="ECF_Sigma-70_Domain"/>
</dbReference>
<dbReference type="InterPro" id="IPR032710">
    <property type="entry name" value="NTF2-like_dom_sf"/>
</dbReference>
<gene>
    <name evidence="8" type="ORF">BAUR9175_00340</name>
    <name evidence="9" type="ORF">EB834_10160</name>
</gene>
<dbReference type="PANTHER" id="PTHR30173">
    <property type="entry name" value="SIGMA 19 FACTOR"/>
    <property type="match status" value="1"/>
</dbReference>